<proteinExistence type="predicted"/>
<protein>
    <submittedName>
        <fullName evidence="1">Uncharacterized protein</fullName>
    </submittedName>
</protein>
<dbReference type="Gramene" id="MELO3C029237.2.1">
    <property type="protein sequence ID" value="MELO3C029237.2.1"/>
    <property type="gene ID" value="MELO3C029237.2"/>
</dbReference>
<dbReference type="EnsemblPlants" id="MELO3C029237.2.1">
    <property type="protein sequence ID" value="MELO3C029237.2.1"/>
    <property type="gene ID" value="MELO3C029237.2"/>
</dbReference>
<reference evidence="1" key="1">
    <citation type="submission" date="2023-03" db="UniProtKB">
        <authorList>
            <consortium name="EnsemblPlants"/>
        </authorList>
    </citation>
    <scope>IDENTIFICATION</scope>
</reference>
<evidence type="ECO:0000313" key="1">
    <source>
        <dbReference type="EnsemblPlants" id="MELO3C029237.2.1"/>
    </source>
</evidence>
<name>A0A9I9E5Y6_CUCME</name>
<sequence>MKWKNHNKRSIGFVEELERDFMASICETFAIDVNVDLDRLGALFRDTMDAARFVVNTNDSSLLTPDHETETDSDPLLWM</sequence>
<accession>A0A9I9E5Y6</accession>
<organism evidence="1">
    <name type="scientific">Cucumis melo</name>
    <name type="common">Muskmelon</name>
    <dbReference type="NCBI Taxonomy" id="3656"/>
    <lineage>
        <taxon>Eukaryota</taxon>
        <taxon>Viridiplantae</taxon>
        <taxon>Streptophyta</taxon>
        <taxon>Embryophyta</taxon>
        <taxon>Tracheophyta</taxon>
        <taxon>Spermatophyta</taxon>
        <taxon>Magnoliopsida</taxon>
        <taxon>eudicotyledons</taxon>
        <taxon>Gunneridae</taxon>
        <taxon>Pentapetalae</taxon>
        <taxon>rosids</taxon>
        <taxon>fabids</taxon>
        <taxon>Cucurbitales</taxon>
        <taxon>Cucurbitaceae</taxon>
        <taxon>Benincaseae</taxon>
        <taxon>Cucumis</taxon>
    </lineage>
</organism>
<dbReference type="AlphaFoldDB" id="A0A9I9E5Y6"/>